<proteinExistence type="predicted"/>
<name>A0ABQ1QTA7_9RHOB</name>
<keyword evidence="1" id="KW-0472">Membrane</keyword>
<keyword evidence="1" id="KW-1133">Transmembrane helix</keyword>
<comment type="caution">
    <text evidence="3">The sequence shown here is derived from an EMBL/GenBank/DDBJ whole genome shotgun (WGS) entry which is preliminary data.</text>
</comment>
<evidence type="ECO:0000313" key="3">
    <source>
        <dbReference type="EMBL" id="GGD40977.1"/>
    </source>
</evidence>
<dbReference type="Proteomes" id="UP000617355">
    <property type="component" value="Unassembled WGS sequence"/>
</dbReference>
<reference evidence="4" key="1">
    <citation type="journal article" date="2019" name="Int. J. Syst. Evol. Microbiol.">
        <title>The Global Catalogue of Microorganisms (GCM) 10K type strain sequencing project: providing services to taxonomists for standard genome sequencing and annotation.</title>
        <authorList>
            <consortium name="The Broad Institute Genomics Platform"/>
            <consortium name="The Broad Institute Genome Sequencing Center for Infectious Disease"/>
            <person name="Wu L."/>
            <person name="Ma J."/>
        </authorList>
    </citation>
    <scope>NUCLEOTIDE SEQUENCE [LARGE SCALE GENOMIC DNA]</scope>
    <source>
        <strain evidence="4">CGMCC 1.12922</strain>
    </source>
</reference>
<keyword evidence="1" id="KW-0812">Transmembrane</keyword>
<dbReference type="InterPro" id="IPR012495">
    <property type="entry name" value="TadE-like_dom"/>
</dbReference>
<feature type="transmembrane region" description="Helical" evidence="1">
    <location>
        <begin position="20"/>
        <end position="40"/>
    </location>
</feature>
<evidence type="ECO:0000313" key="4">
    <source>
        <dbReference type="Proteomes" id="UP000617355"/>
    </source>
</evidence>
<keyword evidence="4" id="KW-1185">Reference proteome</keyword>
<evidence type="ECO:0000256" key="1">
    <source>
        <dbReference type="SAM" id="Phobius"/>
    </source>
</evidence>
<evidence type="ECO:0000259" key="2">
    <source>
        <dbReference type="Pfam" id="PF07811"/>
    </source>
</evidence>
<dbReference type="Pfam" id="PF07811">
    <property type="entry name" value="TadE"/>
    <property type="match status" value="1"/>
</dbReference>
<accession>A0ABQ1QTA7</accession>
<feature type="domain" description="TadE-like" evidence="2">
    <location>
        <begin position="13"/>
        <end position="50"/>
    </location>
</feature>
<gene>
    <name evidence="3" type="ORF">GCM10011358_26020</name>
</gene>
<organism evidence="3 4">
    <name type="scientific">Sinisalibacter lacisalsi</name>
    <dbReference type="NCBI Taxonomy" id="1526570"/>
    <lineage>
        <taxon>Bacteria</taxon>
        <taxon>Pseudomonadati</taxon>
        <taxon>Pseudomonadota</taxon>
        <taxon>Alphaproteobacteria</taxon>
        <taxon>Rhodobacterales</taxon>
        <taxon>Roseobacteraceae</taxon>
        <taxon>Sinisalibacter</taxon>
    </lineage>
</organism>
<dbReference type="EMBL" id="BMGI01000004">
    <property type="protein sequence ID" value="GGD40977.1"/>
    <property type="molecule type" value="Genomic_DNA"/>
</dbReference>
<sequence length="172" mass="19496">MKSLKKAFKREDGSATIEFVILFPAILTLFFSAFEVSIYLTRSVMLERAVDLNVRLLRLGTLEPATQDELKRRICEDTLIFRDCPNAIMVELREISTDSWQMPDTGLVCVDREEEVQPAVTFNFGRRNEVMLVRACAVLNPFFGTTPFVMDLPRDPSGGHMITAVSTFVNEP</sequence>
<protein>
    <recommendedName>
        <fullName evidence="2">TadE-like domain-containing protein</fullName>
    </recommendedName>
</protein>
<dbReference type="RefSeq" id="WP_188528430.1">
    <property type="nucleotide sequence ID" value="NZ_BMGI01000004.1"/>
</dbReference>